<evidence type="ECO:0000313" key="2">
    <source>
        <dbReference type="EMBL" id="OHA83336.1"/>
    </source>
</evidence>
<protein>
    <submittedName>
        <fullName evidence="2">Uncharacterized protein</fullName>
    </submittedName>
</protein>
<name>A0A1G2SE61_9BACT</name>
<dbReference type="EMBL" id="MHUW01000018">
    <property type="protein sequence ID" value="OHA83336.1"/>
    <property type="molecule type" value="Genomic_DNA"/>
</dbReference>
<dbReference type="AlphaFoldDB" id="A0A1G2SE61"/>
<proteinExistence type="predicted"/>
<feature type="region of interest" description="Disordered" evidence="1">
    <location>
        <begin position="1"/>
        <end position="21"/>
    </location>
</feature>
<reference evidence="2 3" key="1">
    <citation type="journal article" date="2016" name="Nat. Commun.">
        <title>Thousands of microbial genomes shed light on interconnected biogeochemical processes in an aquifer system.</title>
        <authorList>
            <person name="Anantharaman K."/>
            <person name="Brown C.T."/>
            <person name="Hug L.A."/>
            <person name="Sharon I."/>
            <person name="Castelle C.J."/>
            <person name="Probst A.J."/>
            <person name="Thomas B.C."/>
            <person name="Singh A."/>
            <person name="Wilkins M.J."/>
            <person name="Karaoz U."/>
            <person name="Brodie E.L."/>
            <person name="Williams K.H."/>
            <person name="Hubbard S.S."/>
            <person name="Banfield J.F."/>
        </authorList>
    </citation>
    <scope>NUCLEOTIDE SEQUENCE [LARGE SCALE GENOMIC DNA]</scope>
</reference>
<evidence type="ECO:0000313" key="3">
    <source>
        <dbReference type="Proteomes" id="UP000177987"/>
    </source>
</evidence>
<comment type="caution">
    <text evidence="2">The sequence shown here is derived from an EMBL/GenBank/DDBJ whole genome shotgun (WGS) entry which is preliminary data.</text>
</comment>
<gene>
    <name evidence="2" type="ORF">A2937_00650</name>
</gene>
<evidence type="ECO:0000256" key="1">
    <source>
        <dbReference type="SAM" id="MobiDB-lite"/>
    </source>
</evidence>
<organism evidence="2 3">
    <name type="scientific">Candidatus Yonathbacteria bacterium RIFCSPLOWO2_01_FULL_47_33b</name>
    <dbReference type="NCBI Taxonomy" id="1802727"/>
    <lineage>
        <taxon>Bacteria</taxon>
        <taxon>Candidatus Yonathiibacteriota</taxon>
    </lineage>
</organism>
<dbReference type="Proteomes" id="UP000177987">
    <property type="component" value="Unassembled WGS sequence"/>
</dbReference>
<sequence length="235" mass="26389">MEFTPRPQEAPQPLPSMSKDNFGLHDFFTYIEEDKDREASETKKTAHAVLEALHHAGGVVYQDVAEMYPLVHEKILVRREDVGKVMESALEGAPIEITARGLRPNVAWWELSHGSDGLKNAFLEGHTHMNGVVSVVGFEPGESLVVTDQKDIPDEPDAFVGANGSVLDRHFVASAHGTTPHENIRFVVFRFPYEHFPEEELTDDEVEGGEKNLHGDARYVFRGVYFPKKETETIH</sequence>
<accession>A0A1G2SE61</accession>
<dbReference type="STRING" id="1802727.A2937_00650"/>